<name>A0A6J8EJ68_MYTCO</name>
<evidence type="ECO:0000313" key="2">
    <source>
        <dbReference type="EMBL" id="CAC5420347.1"/>
    </source>
</evidence>
<dbReference type="Pfam" id="PF12762">
    <property type="entry name" value="DDE_Tnp_IS1595"/>
    <property type="match status" value="1"/>
</dbReference>
<feature type="domain" description="ISXO2-like transposase" evidence="1">
    <location>
        <begin position="166"/>
        <end position="294"/>
    </location>
</feature>
<reference evidence="2 3" key="1">
    <citation type="submission" date="2020-06" db="EMBL/GenBank/DDBJ databases">
        <authorList>
            <person name="Li R."/>
            <person name="Bekaert M."/>
        </authorList>
    </citation>
    <scope>NUCLEOTIDE SEQUENCE [LARGE SCALE GENOMIC DNA]</scope>
    <source>
        <strain evidence="3">wild</strain>
    </source>
</reference>
<sequence>MNIHEISYVIVNRNVKSAGFVYKHYNVNTEMPIKLKDLFIICESIEKIIQWCISIGLILDLTGEVCKKCSHGHFGLRKDSSFSNDIFYWKCSNKKCSKKVSIRNGSWFQGHNLSLEKILFITYFWIYKIDQEFVKHELSICNQTIVDWYNYCREVCIEILKTDSEKIGGDSVIVEIDESKFGKRKYHKGRQVEGQWVFGVENRTKETLLKLIKDNIKPGTTIISDCWKAYDCLGSEGFEHLKVNHSVNFVDPETGAHTNTIESTWRALKKSLPKYGTVKSLYDTYFSQYCVRKKYIIGSEDPFIAFITLIKKVYNPEKQKQTLITTEIITISEPQPATKKPRVLHEITNTLNSSLDDFQA</sequence>
<dbReference type="Proteomes" id="UP000507470">
    <property type="component" value="Unassembled WGS sequence"/>
</dbReference>
<dbReference type="PANTHER" id="PTHR47163">
    <property type="entry name" value="DDE_TNP_IS1595 DOMAIN-CONTAINING PROTEIN"/>
    <property type="match status" value="1"/>
</dbReference>
<dbReference type="OrthoDB" id="6412411at2759"/>
<dbReference type="AlphaFoldDB" id="A0A6J8EJ68"/>
<accession>A0A6J8EJ68</accession>
<evidence type="ECO:0000259" key="1">
    <source>
        <dbReference type="SMART" id="SM01126"/>
    </source>
</evidence>
<dbReference type="PANTHER" id="PTHR47163:SF2">
    <property type="entry name" value="SI:DKEY-17M8.2"/>
    <property type="match status" value="1"/>
</dbReference>
<dbReference type="SMART" id="SM01126">
    <property type="entry name" value="DDE_Tnp_IS1595"/>
    <property type="match status" value="1"/>
</dbReference>
<gene>
    <name evidence="2" type="ORF">MCOR_52572</name>
</gene>
<dbReference type="InterPro" id="IPR053164">
    <property type="entry name" value="IS1016-like_transposase"/>
</dbReference>
<proteinExistence type="predicted"/>
<keyword evidence="3" id="KW-1185">Reference proteome</keyword>
<evidence type="ECO:0000313" key="3">
    <source>
        <dbReference type="Proteomes" id="UP000507470"/>
    </source>
</evidence>
<dbReference type="EMBL" id="CACVKT020009100">
    <property type="protein sequence ID" value="CAC5420347.1"/>
    <property type="molecule type" value="Genomic_DNA"/>
</dbReference>
<organism evidence="2 3">
    <name type="scientific">Mytilus coruscus</name>
    <name type="common">Sea mussel</name>
    <dbReference type="NCBI Taxonomy" id="42192"/>
    <lineage>
        <taxon>Eukaryota</taxon>
        <taxon>Metazoa</taxon>
        <taxon>Spiralia</taxon>
        <taxon>Lophotrochozoa</taxon>
        <taxon>Mollusca</taxon>
        <taxon>Bivalvia</taxon>
        <taxon>Autobranchia</taxon>
        <taxon>Pteriomorphia</taxon>
        <taxon>Mytilida</taxon>
        <taxon>Mytiloidea</taxon>
        <taxon>Mytilidae</taxon>
        <taxon>Mytilinae</taxon>
        <taxon>Mytilus</taxon>
    </lineage>
</organism>
<dbReference type="InterPro" id="IPR024445">
    <property type="entry name" value="Tnp_ISXO2-like"/>
</dbReference>
<protein>
    <recommendedName>
        <fullName evidence="1">ISXO2-like transposase domain-containing protein</fullName>
    </recommendedName>
</protein>